<gene>
    <name evidence="2" type="ORF">K457DRAFT_146222</name>
</gene>
<name>A0A197JRT9_9FUNG</name>
<dbReference type="SUPFAM" id="SSF56281">
    <property type="entry name" value="Metallo-hydrolase/oxidoreductase"/>
    <property type="match status" value="1"/>
</dbReference>
<dbReference type="OrthoDB" id="17458at2759"/>
<dbReference type="EMBL" id="KV442059">
    <property type="protein sequence ID" value="OAQ27161.1"/>
    <property type="molecule type" value="Genomic_DNA"/>
</dbReference>
<dbReference type="AlphaFoldDB" id="A0A197JRT9"/>
<evidence type="ECO:0000259" key="1">
    <source>
        <dbReference type="SMART" id="SM00849"/>
    </source>
</evidence>
<accession>A0A197JRT9</accession>
<proteinExistence type="predicted"/>
<keyword evidence="3" id="KW-1185">Reference proteome</keyword>
<dbReference type="Proteomes" id="UP000078512">
    <property type="component" value="Unassembled WGS sequence"/>
</dbReference>
<dbReference type="PANTHER" id="PTHR36839:SF1">
    <property type="entry name" value="METALLO-BETA-LACTAMASE FAMILY PROTEIN (AFU_ORTHOLOGUE AFUA_5G12770)"/>
    <property type="match status" value="1"/>
</dbReference>
<sequence>MTRASSFVCVTCGVNTPTDPSGKPQESCIICDEPRQYVRQGGQEWTTLEELKSSGKYTNVFTPTMADPEHLISISTTPSFAIGQRGILIKTPKGNILWDCITLIDDETVRKIKEEHGGLKAIVISHPHYYSSLKDWSEAFGGIPIYTHTNDKQWLQRPADNHIFWEGTSLDLLDGEVKVLCPGGHFDGSCLLLWNKNLLVADTMMVAASRKSVSFMYSFPNYWPLGPNEVQTIWKTVRPYEVNNILGAWIGKEIVGYGRNIIFNSAKLYTQYSGHDSNKFYGPESDELSFKN</sequence>
<dbReference type="STRING" id="1314771.A0A197JRT9"/>
<feature type="domain" description="Metallo-beta-lactamase" evidence="1">
    <location>
        <begin position="83"/>
        <end position="249"/>
    </location>
</feature>
<dbReference type="SMART" id="SM00849">
    <property type="entry name" value="Lactamase_B"/>
    <property type="match status" value="1"/>
</dbReference>
<dbReference type="InterPro" id="IPR001279">
    <property type="entry name" value="Metallo-B-lactamas"/>
</dbReference>
<dbReference type="PANTHER" id="PTHR36839">
    <property type="entry name" value="METALLO-BETA-LACTAMASE FAMILY PROTEIN (AFU_ORTHOLOGUE AFUA_5G12770)"/>
    <property type="match status" value="1"/>
</dbReference>
<protein>
    <recommendedName>
        <fullName evidence="1">Metallo-beta-lactamase domain-containing protein</fullName>
    </recommendedName>
</protein>
<organism evidence="2 3">
    <name type="scientific">Linnemannia elongata AG-77</name>
    <dbReference type="NCBI Taxonomy" id="1314771"/>
    <lineage>
        <taxon>Eukaryota</taxon>
        <taxon>Fungi</taxon>
        <taxon>Fungi incertae sedis</taxon>
        <taxon>Mucoromycota</taxon>
        <taxon>Mortierellomycotina</taxon>
        <taxon>Mortierellomycetes</taxon>
        <taxon>Mortierellales</taxon>
        <taxon>Mortierellaceae</taxon>
        <taxon>Linnemannia</taxon>
    </lineage>
</organism>
<evidence type="ECO:0000313" key="3">
    <source>
        <dbReference type="Proteomes" id="UP000078512"/>
    </source>
</evidence>
<dbReference type="Gene3D" id="3.60.15.10">
    <property type="entry name" value="Ribonuclease Z/Hydroxyacylglutathione hydrolase-like"/>
    <property type="match status" value="1"/>
</dbReference>
<evidence type="ECO:0000313" key="2">
    <source>
        <dbReference type="EMBL" id="OAQ27161.1"/>
    </source>
</evidence>
<dbReference type="InterPro" id="IPR036866">
    <property type="entry name" value="RibonucZ/Hydroxyglut_hydro"/>
</dbReference>
<reference evidence="2 3" key="1">
    <citation type="submission" date="2016-05" db="EMBL/GenBank/DDBJ databases">
        <title>Genome sequencing reveals origins of a unique bacterial endosymbiosis in the earliest lineages of terrestrial Fungi.</title>
        <authorList>
            <consortium name="DOE Joint Genome Institute"/>
            <person name="Uehling J."/>
            <person name="Gryganskyi A."/>
            <person name="Hameed K."/>
            <person name="Tschaplinski T."/>
            <person name="Misztal P."/>
            <person name="Wu S."/>
            <person name="Desiro A."/>
            <person name="Vande Pol N."/>
            <person name="Du Z.-Y."/>
            <person name="Zienkiewicz A."/>
            <person name="Zienkiewicz K."/>
            <person name="Morin E."/>
            <person name="Tisserant E."/>
            <person name="Splivallo R."/>
            <person name="Hainaut M."/>
            <person name="Henrissat B."/>
            <person name="Ohm R."/>
            <person name="Kuo A."/>
            <person name="Yan J."/>
            <person name="Lipzen A."/>
            <person name="Nolan M."/>
            <person name="Labutti K."/>
            <person name="Barry K."/>
            <person name="Goldstein A."/>
            <person name="Labbe J."/>
            <person name="Schadt C."/>
            <person name="Tuskan G."/>
            <person name="Grigoriev I."/>
            <person name="Martin F."/>
            <person name="Vilgalys R."/>
            <person name="Bonito G."/>
        </authorList>
    </citation>
    <scope>NUCLEOTIDE SEQUENCE [LARGE SCALE GENOMIC DNA]</scope>
    <source>
        <strain evidence="2 3">AG-77</strain>
    </source>
</reference>